<feature type="compositionally biased region" description="Acidic residues" evidence="1">
    <location>
        <begin position="57"/>
        <end position="66"/>
    </location>
</feature>
<feature type="compositionally biased region" description="Basic and acidic residues" evidence="1">
    <location>
        <begin position="13"/>
        <end position="29"/>
    </location>
</feature>
<reference evidence="3" key="1">
    <citation type="submission" date="2015-03" db="EMBL/GenBank/DDBJ databases">
        <authorList>
            <person name="Urmite Genomes"/>
        </authorList>
    </citation>
    <scope>NUCLEOTIDE SEQUENCE [LARGE SCALE GENOMIC DNA]</scope>
    <source>
        <strain evidence="3">CSUR P1344</strain>
    </source>
</reference>
<protein>
    <submittedName>
        <fullName evidence="2">Uncharacterized protein</fullName>
    </submittedName>
</protein>
<dbReference type="EMBL" id="CTEC01000001">
    <property type="protein sequence ID" value="CQD07387.1"/>
    <property type="molecule type" value="Genomic_DNA"/>
</dbReference>
<feature type="compositionally biased region" description="Low complexity" evidence="1">
    <location>
        <begin position="30"/>
        <end position="50"/>
    </location>
</feature>
<dbReference type="AlphaFoldDB" id="A0A0U1D3B2"/>
<organism evidence="2 3">
    <name type="scientific">Mycobacterium europaeum</name>
    <dbReference type="NCBI Taxonomy" id="761804"/>
    <lineage>
        <taxon>Bacteria</taxon>
        <taxon>Bacillati</taxon>
        <taxon>Actinomycetota</taxon>
        <taxon>Actinomycetes</taxon>
        <taxon>Mycobacteriales</taxon>
        <taxon>Mycobacteriaceae</taxon>
        <taxon>Mycobacterium</taxon>
        <taxon>Mycobacterium simiae complex</taxon>
    </lineage>
</organism>
<keyword evidence="3" id="KW-1185">Reference proteome</keyword>
<gene>
    <name evidence="2" type="ORF">BN000_01475</name>
</gene>
<evidence type="ECO:0000256" key="1">
    <source>
        <dbReference type="SAM" id="MobiDB-lite"/>
    </source>
</evidence>
<proteinExistence type="predicted"/>
<dbReference type="Proteomes" id="UP000199601">
    <property type="component" value="Unassembled WGS sequence"/>
</dbReference>
<evidence type="ECO:0000313" key="3">
    <source>
        <dbReference type="Proteomes" id="UP000199601"/>
    </source>
</evidence>
<evidence type="ECO:0000313" key="2">
    <source>
        <dbReference type="EMBL" id="CQD07387.1"/>
    </source>
</evidence>
<accession>A0A0U1D3B2</accession>
<feature type="region of interest" description="Disordered" evidence="1">
    <location>
        <begin position="1"/>
        <end position="69"/>
    </location>
</feature>
<sequence>MSAYLSWRSQRKSKSERDEATAQAERAERAAGAAERQANAAERSAAAVEAQARREAEELEAAEADPWELAPIPGGRDCYLINTSNTVKYNVTVEGFKLHDGPARFDMIGPGKREELSIMRIGHPDDTVKVTWRQRPDLSDSLQTRTKTIPSRI</sequence>
<name>A0A0U1D3B2_9MYCO</name>